<dbReference type="EMBL" id="JARBHA010000020">
    <property type="protein sequence ID" value="KAJ9671025.1"/>
    <property type="molecule type" value="Genomic_DNA"/>
</dbReference>
<protein>
    <recommendedName>
        <fullName evidence="3">Prolamin-like domain-containing protein</fullName>
    </recommendedName>
</protein>
<keyword evidence="5" id="KW-1185">Reference proteome</keyword>
<gene>
    <name evidence="4" type="ORF">PVL29_027146</name>
</gene>
<dbReference type="InterPro" id="IPR008502">
    <property type="entry name" value="Prolamin-like"/>
</dbReference>
<evidence type="ECO:0000256" key="1">
    <source>
        <dbReference type="ARBA" id="ARBA00022729"/>
    </source>
</evidence>
<evidence type="ECO:0000256" key="2">
    <source>
        <dbReference type="SAM" id="SignalP"/>
    </source>
</evidence>
<accession>A0AA38YID9</accession>
<sequence length="129" mass="14922">MARLTYVIPTMVAFFLCSAMAVDLRNLNDKTVPWYGQVIPPEPFRGFYGKIVQCMWKLDPICGKQVYARIFNPSTSVDDYCCRSIATIGVTCNRYLGWALSLFEKFKRYAGLIDRRSKIIFIDCIKRKL</sequence>
<reference evidence="4 5" key="1">
    <citation type="journal article" date="2023" name="BMC Biotechnol.">
        <title>Vitis rotundifolia cv Carlos genome sequencing.</title>
        <authorList>
            <person name="Huff M."/>
            <person name="Hulse-Kemp A."/>
            <person name="Scheffler B."/>
            <person name="Youngblood R."/>
            <person name="Simpson S."/>
            <person name="Babiker E."/>
            <person name="Staton M."/>
        </authorList>
    </citation>
    <scope>NUCLEOTIDE SEQUENCE [LARGE SCALE GENOMIC DNA]</scope>
    <source>
        <tissue evidence="4">Leaf</tissue>
    </source>
</reference>
<evidence type="ECO:0000313" key="4">
    <source>
        <dbReference type="EMBL" id="KAJ9671025.1"/>
    </source>
</evidence>
<dbReference type="AlphaFoldDB" id="A0AA38YID9"/>
<organism evidence="4 5">
    <name type="scientific">Vitis rotundifolia</name>
    <name type="common">Muscadine grape</name>
    <dbReference type="NCBI Taxonomy" id="103349"/>
    <lineage>
        <taxon>Eukaryota</taxon>
        <taxon>Viridiplantae</taxon>
        <taxon>Streptophyta</taxon>
        <taxon>Embryophyta</taxon>
        <taxon>Tracheophyta</taxon>
        <taxon>Spermatophyta</taxon>
        <taxon>Magnoliopsida</taxon>
        <taxon>eudicotyledons</taxon>
        <taxon>Gunneridae</taxon>
        <taxon>Pentapetalae</taxon>
        <taxon>rosids</taxon>
        <taxon>Vitales</taxon>
        <taxon>Vitaceae</taxon>
        <taxon>Viteae</taxon>
        <taxon>Vitis</taxon>
    </lineage>
</organism>
<evidence type="ECO:0000259" key="3">
    <source>
        <dbReference type="Pfam" id="PF05617"/>
    </source>
</evidence>
<dbReference type="Proteomes" id="UP001168098">
    <property type="component" value="Unassembled WGS sequence"/>
</dbReference>
<name>A0AA38YID9_VITRO</name>
<dbReference type="Pfam" id="PF05617">
    <property type="entry name" value="Prolamin_like"/>
    <property type="match status" value="1"/>
</dbReference>
<feature type="domain" description="Prolamin-like" evidence="3">
    <location>
        <begin position="53"/>
        <end position="96"/>
    </location>
</feature>
<comment type="caution">
    <text evidence="4">The sequence shown here is derived from an EMBL/GenBank/DDBJ whole genome shotgun (WGS) entry which is preliminary data.</text>
</comment>
<proteinExistence type="predicted"/>
<feature type="chain" id="PRO_5041381638" description="Prolamin-like domain-containing protein" evidence="2">
    <location>
        <begin position="22"/>
        <end position="129"/>
    </location>
</feature>
<feature type="signal peptide" evidence="2">
    <location>
        <begin position="1"/>
        <end position="21"/>
    </location>
</feature>
<evidence type="ECO:0000313" key="5">
    <source>
        <dbReference type="Proteomes" id="UP001168098"/>
    </source>
</evidence>
<keyword evidence="1 2" id="KW-0732">Signal</keyword>